<evidence type="ECO:0000313" key="2">
    <source>
        <dbReference type="Proteomes" id="UP000320799"/>
    </source>
</evidence>
<dbReference type="KEGG" id="vg:56135991"/>
<proteinExistence type="predicted"/>
<organism evidence="1 2">
    <name type="scientific">Achromobacter phage Motura</name>
    <dbReference type="NCBI Taxonomy" id="2591403"/>
    <lineage>
        <taxon>Viruses</taxon>
        <taxon>Duplodnaviria</taxon>
        <taxon>Heunggongvirae</taxon>
        <taxon>Uroviricota</taxon>
        <taxon>Caudoviricetes</taxon>
        <taxon>Moturavirus</taxon>
        <taxon>Moturavirus motura</taxon>
    </lineage>
</organism>
<dbReference type="EMBL" id="MN094788">
    <property type="protein sequence ID" value="QDH83689.1"/>
    <property type="molecule type" value="Genomic_DNA"/>
</dbReference>
<reference evidence="1 2" key="1">
    <citation type="submission" date="2019-06" db="EMBL/GenBank/DDBJ databases">
        <authorList>
            <person name="Kincaid V.D."/>
            <person name="Fuller A."/>
            <person name="Hodges K."/>
            <person name="Bansal M."/>
            <person name="Essig J."/>
            <person name="Johnson A."/>
        </authorList>
    </citation>
    <scope>NUCLEOTIDE SEQUENCE [LARGE SCALE GENOMIC DNA]</scope>
</reference>
<protein>
    <submittedName>
        <fullName evidence="1">Uncharacterized protein</fullName>
    </submittedName>
</protein>
<sequence>MSALQTLNELRARVHLRTRVLPNIIDAAKRMMTLGASVEEVNELLDAFGYEGMKVKLTAEDQRDTYALSATFMGYTEVKLFEVVTVDDEAA</sequence>
<dbReference type="GeneID" id="56135991"/>
<keyword evidence="2" id="KW-1185">Reference proteome</keyword>
<dbReference type="Proteomes" id="UP000320799">
    <property type="component" value="Segment"/>
</dbReference>
<evidence type="ECO:0000313" key="1">
    <source>
        <dbReference type="EMBL" id="QDH83689.1"/>
    </source>
</evidence>
<name>A0A514CT81_9CAUD</name>
<accession>A0A514CT81</accession>
<dbReference type="RefSeq" id="YP_009903715.1">
    <property type="nucleotide sequence ID" value="NC_049849.1"/>
</dbReference>